<reference evidence="4 5" key="1">
    <citation type="journal article" date="2007" name="Nature">
        <title>Evolution of genes and genomes on the Drosophila phylogeny.</title>
        <authorList>
            <consortium name="Drosophila 12 Genomes Consortium"/>
            <person name="Clark A.G."/>
            <person name="Eisen M.B."/>
            <person name="Smith D.R."/>
            <person name="Bergman C.M."/>
            <person name="Oliver B."/>
            <person name="Markow T.A."/>
            <person name="Kaufman T.C."/>
            <person name="Kellis M."/>
            <person name="Gelbart W."/>
            <person name="Iyer V.N."/>
            <person name="Pollard D.A."/>
            <person name="Sackton T.B."/>
            <person name="Larracuente A.M."/>
            <person name="Singh N.D."/>
            <person name="Abad J.P."/>
            <person name="Abt D.N."/>
            <person name="Adryan B."/>
            <person name="Aguade M."/>
            <person name="Akashi H."/>
            <person name="Anderson W.W."/>
            <person name="Aquadro C.F."/>
            <person name="Ardell D.H."/>
            <person name="Arguello R."/>
            <person name="Artieri C.G."/>
            <person name="Barbash D.A."/>
            <person name="Barker D."/>
            <person name="Barsanti P."/>
            <person name="Batterham P."/>
            <person name="Batzoglou S."/>
            <person name="Begun D."/>
            <person name="Bhutkar A."/>
            <person name="Blanco E."/>
            <person name="Bosak S.A."/>
            <person name="Bradley R.K."/>
            <person name="Brand A.D."/>
            <person name="Brent M.R."/>
            <person name="Brooks A.N."/>
            <person name="Brown R.H."/>
            <person name="Butlin R.K."/>
            <person name="Caggese C."/>
            <person name="Calvi B.R."/>
            <person name="Bernardo de Carvalho A."/>
            <person name="Caspi A."/>
            <person name="Castrezana S."/>
            <person name="Celniker S.E."/>
            <person name="Chang J.L."/>
            <person name="Chapple C."/>
            <person name="Chatterji S."/>
            <person name="Chinwalla A."/>
            <person name="Civetta A."/>
            <person name="Clifton S.W."/>
            <person name="Comeron J.M."/>
            <person name="Costello J.C."/>
            <person name="Coyne J.A."/>
            <person name="Daub J."/>
            <person name="David R.G."/>
            <person name="Delcher A.L."/>
            <person name="Delehaunty K."/>
            <person name="Do C.B."/>
            <person name="Ebling H."/>
            <person name="Edwards K."/>
            <person name="Eickbush T."/>
            <person name="Evans J.D."/>
            <person name="Filipski A."/>
            <person name="Findeiss S."/>
            <person name="Freyhult E."/>
            <person name="Fulton L."/>
            <person name="Fulton R."/>
            <person name="Garcia A.C."/>
            <person name="Gardiner A."/>
            <person name="Garfield D.A."/>
            <person name="Garvin B.E."/>
            <person name="Gibson G."/>
            <person name="Gilbert D."/>
            <person name="Gnerre S."/>
            <person name="Godfrey J."/>
            <person name="Good R."/>
            <person name="Gotea V."/>
            <person name="Gravely B."/>
            <person name="Greenberg A.J."/>
            <person name="Griffiths-Jones S."/>
            <person name="Gross S."/>
            <person name="Guigo R."/>
            <person name="Gustafson E.A."/>
            <person name="Haerty W."/>
            <person name="Hahn M.W."/>
            <person name="Halligan D.L."/>
            <person name="Halpern A.L."/>
            <person name="Halter G.M."/>
            <person name="Han M.V."/>
            <person name="Heger A."/>
            <person name="Hillier L."/>
            <person name="Hinrichs A.S."/>
            <person name="Holmes I."/>
            <person name="Hoskins R.A."/>
            <person name="Hubisz M.J."/>
            <person name="Hultmark D."/>
            <person name="Huntley M.A."/>
            <person name="Jaffe D.B."/>
            <person name="Jagadeeshan S."/>
            <person name="Jeck W.R."/>
            <person name="Johnson J."/>
            <person name="Jones C.D."/>
            <person name="Jordan W.C."/>
            <person name="Karpen G.H."/>
            <person name="Kataoka E."/>
            <person name="Keightley P.D."/>
            <person name="Kheradpour P."/>
            <person name="Kirkness E.F."/>
            <person name="Koerich L.B."/>
            <person name="Kristiansen K."/>
            <person name="Kudrna D."/>
            <person name="Kulathinal R.J."/>
            <person name="Kumar S."/>
            <person name="Kwok R."/>
            <person name="Lander E."/>
            <person name="Langley C.H."/>
            <person name="Lapoint R."/>
            <person name="Lazzaro B.P."/>
            <person name="Lee S.J."/>
            <person name="Levesque L."/>
            <person name="Li R."/>
            <person name="Lin C.F."/>
            <person name="Lin M.F."/>
            <person name="Lindblad-Toh K."/>
            <person name="Llopart A."/>
            <person name="Long M."/>
            <person name="Low L."/>
            <person name="Lozovsky E."/>
            <person name="Lu J."/>
            <person name="Luo M."/>
            <person name="Machado C.A."/>
            <person name="Makalowski W."/>
            <person name="Marzo M."/>
            <person name="Matsuda M."/>
            <person name="Matzkin L."/>
            <person name="McAllister B."/>
            <person name="McBride C.S."/>
            <person name="McKernan B."/>
            <person name="McKernan K."/>
            <person name="Mendez-Lago M."/>
            <person name="Minx P."/>
            <person name="Mollenhauer M.U."/>
            <person name="Montooth K."/>
            <person name="Mount S.M."/>
            <person name="Mu X."/>
            <person name="Myers E."/>
            <person name="Negre B."/>
            <person name="Newfeld S."/>
            <person name="Nielsen R."/>
            <person name="Noor M.A."/>
            <person name="O'Grady P."/>
            <person name="Pachter L."/>
            <person name="Papaceit M."/>
            <person name="Parisi M.J."/>
            <person name="Parisi M."/>
            <person name="Parts L."/>
            <person name="Pedersen J.S."/>
            <person name="Pesole G."/>
            <person name="Phillippy A.M."/>
            <person name="Ponting C.P."/>
            <person name="Pop M."/>
            <person name="Porcelli D."/>
            <person name="Powell J.R."/>
            <person name="Prohaska S."/>
            <person name="Pruitt K."/>
            <person name="Puig M."/>
            <person name="Quesneville H."/>
            <person name="Ram K.R."/>
            <person name="Rand D."/>
            <person name="Rasmussen M.D."/>
            <person name="Reed L.K."/>
            <person name="Reenan R."/>
            <person name="Reily A."/>
            <person name="Remington K.A."/>
            <person name="Rieger T.T."/>
            <person name="Ritchie M.G."/>
            <person name="Robin C."/>
            <person name="Rogers Y.H."/>
            <person name="Rohde C."/>
            <person name="Rozas J."/>
            <person name="Rubenfield M.J."/>
            <person name="Ruiz A."/>
            <person name="Russo S."/>
            <person name="Salzberg S.L."/>
            <person name="Sanchez-Gracia A."/>
            <person name="Saranga D.J."/>
            <person name="Sato H."/>
            <person name="Schaeffer S.W."/>
            <person name="Schatz M.C."/>
            <person name="Schlenke T."/>
            <person name="Schwartz R."/>
            <person name="Segarra C."/>
            <person name="Singh R.S."/>
            <person name="Sirot L."/>
            <person name="Sirota M."/>
            <person name="Sisneros N.B."/>
            <person name="Smith C.D."/>
            <person name="Smith T.F."/>
            <person name="Spieth J."/>
            <person name="Stage D.E."/>
            <person name="Stark A."/>
            <person name="Stephan W."/>
            <person name="Strausberg R.L."/>
            <person name="Strempel S."/>
            <person name="Sturgill D."/>
            <person name="Sutton G."/>
            <person name="Sutton G.G."/>
            <person name="Tao W."/>
            <person name="Teichmann S."/>
            <person name="Tobari Y.N."/>
            <person name="Tomimura Y."/>
            <person name="Tsolas J.M."/>
            <person name="Valente V.L."/>
            <person name="Venter E."/>
            <person name="Venter J.C."/>
            <person name="Vicario S."/>
            <person name="Vieira F.G."/>
            <person name="Vilella A.J."/>
            <person name="Villasante A."/>
            <person name="Walenz B."/>
            <person name="Wang J."/>
            <person name="Wasserman M."/>
            <person name="Watts T."/>
            <person name="Wilson D."/>
            <person name="Wilson R.K."/>
            <person name="Wing R.A."/>
            <person name="Wolfner M.F."/>
            <person name="Wong A."/>
            <person name="Wong G.K."/>
            <person name="Wu C.I."/>
            <person name="Wu G."/>
            <person name="Yamamoto D."/>
            <person name="Yang H.P."/>
            <person name="Yang S.P."/>
            <person name="Yorke J.A."/>
            <person name="Yoshida K."/>
            <person name="Zdobnov E."/>
            <person name="Zhang P."/>
            <person name="Zhang Y."/>
            <person name="Zimin A.V."/>
            <person name="Baldwin J."/>
            <person name="Abdouelleil A."/>
            <person name="Abdulkadir J."/>
            <person name="Abebe A."/>
            <person name="Abera B."/>
            <person name="Abreu J."/>
            <person name="Acer S.C."/>
            <person name="Aftuck L."/>
            <person name="Alexander A."/>
            <person name="An P."/>
            <person name="Anderson E."/>
            <person name="Anderson S."/>
            <person name="Arachi H."/>
            <person name="Azer M."/>
            <person name="Bachantsang P."/>
            <person name="Barry A."/>
            <person name="Bayul T."/>
            <person name="Berlin A."/>
            <person name="Bessette D."/>
            <person name="Bloom T."/>
            <person name="Blye J."/>
            <person name="Boguslavskiy L."/>
            <person name="Bonnet C."/>
            <person name="Boukhgalter B."/>
            <person name="Bourzgui I."/>
            <person name="Brown A."/>
            <person name="Cahill P."/>
            <person name="Channer S."/>
            <person name="Cheshatsang Y."/>
            <person name="Chuda L."/>
            <person name="Citroen M."/>
            <person name="Collymore A."/>
            <person name="Cooke P."/>
            <person name="Costello M."/>
            <person name="D'Aco K."/>
            <person name="Daza R."/>
            <person name="De Haan G."/>
            <person name="DeGray S."/>
            <person name="DeMaso C."/>
            <person name="Dhargay N."/>
            <person name="Dooley K."/>
            <person name="Dooley E."/>
            <person name="Doricent M."/>
            <person name="Dorje P."/>
            <person name="Dorjee K."/>
            <person name="Dupes A."/>
            <person name="Elong R."/>
            <person name="Falk J."/>
            <person name="Farina A."/>
            <person name="Faro S."/>
            <person name="Ferguson D."/>
            <person name="Fisher S."/>
            <person name="Foley C.D."/>
            <person name="Franke A."/>
            <person name="Friedrich D."/>
            <person name="Gadbois L."/>
            <person name="Gearin G."/>
            <person name="Gearin C.R."/>
            <person name="Giannoukos G."/>
            <person name="Goode T."/>
            <person name="Graham J."/>
            <person name="Grandbois E."/>
            <person name="Grewal S."/>
            <person name="Gyaltsen K."/>
            <person name="Hafez N."/>
            <person name="Hagos B."/>
            <person name="Hall J."/>
            <person name="Henson C."/>
            <person name="Hollinger A."/>
            <person name="Honan T."/>
            <person name="Huard M.D."/>
            <person name="Hughes L."/>
            <person name="Hurhula B."/>
            <person name="Husby M.E."/>
            <person name="Kamat A."/>
            <person name="Kanga B."/>
            <person name="Kashin S."/>
            <person name="Khazanovich D."/>
            <person name="Kisner P."/>
            <person name="Lance K."/>
            <person name="Lara M."/>
            <person name="Lee W."/>
            <person name="Lennon N."/>
            <person name="Letendre F."/>
            <person name="LeVine R."/>
            <person name="Lipovsky A."/>
            <person name="Liu X."/>
            <person name="Liu J."/>
            <person name="Liu S."/>
            <person name="Lokyitsang T."/>
            <person name="Lokyitsang Y."/>
            <person name="Lubonja R."/>
            <person name="Lui A."/>
            <person name="MacDonald P."/>
            <person name="Magnisalis V."/>
            <person name="Maru K."/>
            <person name="Matthews C."/>
            <person name="McCusker W."/>
            <person name="McDonough S."/>
            <person name="Mehta T."/>
            <person name="Meldrim J."/>
            <person name="Meneus L."/>
            <person name="Mihai O."/>
            <person name="Mihalev A."/>
            <person name="Mihova T."/>
            <person name="Mittelman R."/>
            <person name="Mlenga V."/>
            <person name="Montmayeur A."/>
            <person name="Mulrain L."/>
            <person name="Navidi A."/>
            <person name="Naylor J."/>
            <person name="Negash T."/>
            <person name="Nguyen T."/>
            <person name="Nguyen N."/>
            <person name="Nicol R."/>
            <person name="Norbu C."/>
            <person name="Norbu N."/>
            <person name="Novod N."/>
            <person name="O'Neill B."/>
            <person name="Osman S."/>
            <person name="Markiewicz E."/>
            <person name="Oyono O.L."/>
            <person name="Patti C."/>
            <person name="Phunkhang P."/>
            <person name="Pierre F."/>
            <person name="Priest M."/>
            <person name="Raghuraman S."/>
            <person name="Rege F."/>
            <person name="Reyes R."/>
            <person name="Rise C."/>
            <person name="Rogov P."/>
            <person name="Ross K."/>
            <person name="Ryan E."/>
            <person name="Settipalli S."/>
            <person name="Shea T."/>
            <person name="Sherpa N."/>
            <person name="Shi L."/>
            <person name="Shih D."/>
            <person name="Sparrow T."/>
            <person name="Spaulding J."/>
            <person name="Stalker J."/>
            <person name="Stange-Thomann N."/>
            <person name="Stavropoulos S."/>
            <person name="Stone C."/>
            <person name="Strader C."/>
            <person name="Tesfaye S."/>
            <person name="Thomson T."/>
            <person name="Thoulutsang Y."/>
            <person name="Thoulutsang D."/>
            <person name="Topham K."/>
            <person name="Topping I."/>
            <person name="Tsamla T."/>
            <person name="Vassiliev H."/>
            <person name="Vo A."/>
            <person name="Wangchuk T."/>
            <person name="Wangdi T."/>
            <person name="Weiand M."/>
            <person name="Wilkinson J."/>
            <person name="Wilson A."/>
            <person name="Yadav S."/>
            <person name="Young G."/>
            <person name="Yu Q."/>
            <person name="Zembek L."/>
            <person name="Zhong D."/>
            <person name="Zimmer A."/>
            <person name="Zwirko Z."/>
            <person name="Jaffe D.B."/>
            <person name="Alvarez P."/>
            <person name="Brockman W."/>
            <person name="Butler J."/>
            <person name="Chin C."/>
            <person name="Gnerre S."/>
            <person name="Grabherr M."/>
            <person name="Kleber M."/>
            <person name="Mauceli E."/>
            <person name="MacCallum I."/>
        </authorList>
    </citation>
    <scope>NUCLEOTIDE SEQUENCE [LARGE SCALE GENOMIC DNA]</scope>
    <source>
        <strain evidence="5">Tucson 14024-0371.13</strain>
    </source>
</reference>
<keyword evidence="3" id="KW-0732">Signal</keyword>
<dbReference type="AlphaFoldDB" id="B3MTV2"/>
<feature type="region of interest" description="Disordered" evidence="2">
    <location>
        <begin position="238"/>
        <end position="286"/>
    </location>
</feature>
<dbReference type="Pfam" id="PF05335">
    <property type="entry name" value="DUF745"/>
    <property type="match status" value="1"/>
</dbReference>
<feature type="signal peptide" evidence="3">
    <location>
        <begin position="1"/>
        <end position="26"/>
    </location>
</feature>
<organism evidence="4 5">
    <name type="scientific">Drosophila ananassae</name>
    <name type="common">Fruit fly</name>
    <dbReference type="NCBI Taxonomy" id="7217"/>
    <lineage>
        <taxon>Eukaryota</taxon>
        <taxon>Metazoa</taxon>
        <taxon>Ecdysozoa</taxon>
        <taxon>Arthropoda</taxon>
        <taxon>Hexapoda</taxon>
        <taxon>Insecta</taxon>
        <taxon>Pterygota</taxon>
        <taxon>Neoptera</taxon>
        <taxon>Endopterygota</taxon>
        <taxon>Diptera</taxon>
        <taxon>Brachycera</taxon>
        <taxon>Muscomorpha</taxon>
        <taxon>Ephydroidea</taxon>
        <taxon>Drosophilidae</taxon>
        <taxon>Drosophila</taxon>
        <taxon>Sophophora</taxon>
    </lineage>
</organism>
<name>B3MTV2_DROAN</name>
<dbReference type="EMBL" id="CH902623">
    <property type="protein sequence ID" value="EDV30233.1"/>
    <property type="molecule type" value="Genomic_DNA"/>
</dbReference>
<keyword evidence="5" id="KW-1185">Reference proteome</keyword>
<proteinExistence type="predicted"/>
<dbReference type="HOGENOM" id="CLU_049377_1_0_1"/>
<feature type="coiled-coil region" evidence="1">
    <location>
        <begin position="141"/>
        <end position="238"/>
    </location>
</feature>
<evidence type="ECO:0000256" key="3">
    <source>
        <dbReference type="SAM" id="SignalP"/>
    </source>
</evidence>
<feature type="compositionally biased region" description="Basic and acidic residues" evidence="2">
    <location>
        <begin position="254"/>
        <end position="286"/>
    </location>
</feature>
<dbReference type="KEGG" id="dan:6505697"/>
<dbReference type="eggNOG" id="ENOG502S3C1">
    <property type="taxonomic scope" value="Eukaryota"/>
</dbReference>
<dbReference type="PANTHER" id="PTHR37161:SF2">
    <property type="entry name" value="AT11648P-RELATED"/>
    <property type="match status" value="1"/>
</dbReference>
<keyword evidence="1" id="KW-0175">Coiled coil</keyword>
<dbReference type="InterPro" id="IPR007999">
    <property type="entry name" value="DUF745"/>
</dbReference>
<dbReference type="PhylomeDB" id="B3MTV2"/>
<protein>
    <submittedName>
        <fullName evidence="4">Uncharacterized protein</fullName>
    </submittedName>
</protein>
<feature type="chain" id="PRO_5002793503" evidence="3">
    <location>
        <begin position="27"/>
        <end position="286"/>
    </location>
</feature>
<gene>
    <name evidence="4" type="primary">Dana\GF23051</name>
    <name evidence="4" type="synonym">dana_GLEANR_7581</name>
    <name evidence="4" type="ORF">GF23051</name>
</gene>
<evidence type="ECO:0000313" key="4">
    <source>
        <dbReference type="EMBL" id="EDV30233.1"/>
    </source>
</evidence>
<accession>B3MTV2</accession>
<dbReference type="PANTHER" id="PTHR37161">
    <property type="entry name" value="HDC10475"/>
    <property type="match status" value="1"/>
</dbReference>
<dbReference type="OMA" id="FQIMWFI"/>
<feature type="region of interest" description="Disordered" evidence="2">
    <location>
        <begin position="50"/>
        <end position="86"/>
    </location>
</feature>
<evidence type="ECO:0000256" key="2">
    <source>
        <dbReference type="SAM" id="MobiDB-lite"/>
    </source>
</evidence>
<dbReference type="OrthoDB" id="7868124at2759"/>
<sequence length="286" mass="31269">MRIDSPMIMCWLVVVVLISLEANVSGRSSQIRRKRLQPYEPGPLVNFVGGGSGARCGSDGEHSQDGKSSQTKQKRPKPGSGAKARASGIAMQAAKEAKRANEDMASAVKIAAEKIKNEYADKATAAAKAAEAVLDGKSQVLDQLDAEVHEAEVVVQEENQELATAETNVQLALKANRQAQQELKMLSVGLKLAKENLETTEQVSNVWAQSVADKTALLEAAQRRVSVLMRQLAEARSDFDKTRKAANNAARAAQDAKQRIEPNNEPRPECERGRHRRAWQEYDKTD</sequence>
<dbReference type="InParanoid" id="B3MTV2"/>
<evidence type="ECO:0000313" key="5">
    <source>
        <dbReference type="Proteomes" id="UP000007801"/>
    </source>
</evidence>
<dbReference type="GeneID" id="6505697"/>
<dbReference type="Proteomes" id="UP000007801">
    <property type="component" value="Unassembled WGS sequence"/>
</dbReference>
<dbReference type="SMR" id="B3MTV2"/>
<evidence type="ECO:0000256" key="1">
    <source>
        <dbReference type="SAM" id="Coils"/>
    </source>
</evidence>